<feature type="compositionally biased region" description="Basic and acidic residues" evidence="6">
    <location>
        <begin position="234"/>
        <end position="253"/>
    </location>
</feature>
<feature type="transmembrane region" description="Helical" evidence="7">
    <location>
        <begin position="100"/>
        <end position="119"/>
    </location>
</feature>
<organism evidence="9 10">
    <name type="scientific">Reticulomyxa filosa</name>
    <dbReference type="NCBI Taxonomy" id="46433"/>
    <lineage>
        <taxon>Eukaryota</taxon>
        <taxon>Sar</taxon>
        <taxon>Rhizaria</taxon>
        <taxon>Retaria</taxon>
        <taxon>Foraminifera</taxon>
        <taxon>Monothalamids</taxon>
        <taxon>Reticulomyxidae</taxon>
        <taxon>Reticulomyxa</taxon>
    </lineage>
</organism>
<dbReference type="GO" id="GO:0051087">
    <property type="term" value="F:protein-folding chaperone binding"/>
    <property type="evidence" value="ECO:0007669"/>
    <property type="project" value="TreeGrafter"/>
</dbReference>
<dbReference type="GO" id="GO:0008270">
    <property type="term" value="F:zinc ion binding"/>
    <property type="evidence" value="ECO:0007669"/>
    <property type="project" value="UniProtKB-KW"/>
</dbReference>
<accession>X6MH81</accession>
<proteinExistence type="predicted"/>
<feature type="transmembrane region" description="Helical" evidence="7">
    <location>
        <begin position="125"/>
        <end position="144"/>
    </location>
</feature>
<keyword evidence="4" id="KW-0862">Zinc</keyword>
<reference evidence="9 10" key="1">
    <citation type="journal article" date="2013" name="Curr. Biol.">
        <title>The Genome of the Foraminiferan Reticulomyxa filosa.</title>
        <authorList>
            <person name="Glockner G."/>
            <person name="Hulsmann N."/>
            <person name="Schleicher M."/>
            <person name="Noegel A.A."/>
            <person name="Eichinger L."/>
            <person name="Gallinger C."/>
            <person name="Pawlowski J."/>
            <person name="Sierra R."/>
            <person name="Euteneuer U."/>
            <person name="Pillet L."/>
            <person name="Moustafa A."/>
            <person name="Platzer M."/>
            <person name="Groth M."/>
            <person name="Szafranski K."/>
            <person name="Schliwa M."/>
        </authorList>
    </citation>
    <scope>NUCLEOTIDE SEQUENCE [LARGE SCALE GENOMIC DNA]</scope>
</reference>
<dbReference type="GO" id="GO:0006457">
    <property type="term" value="P:protein folding"/>
    <property type="evidence" value="ECO:0007669"/>
    <property type="project" value="InterPro"/>
</dbReference>
<dbReference type="AlphaFoldDB" id="X6MH81"/>
<keyword evidence="5" id="KW-0143">Chaperone</keyword>
<evidence type="ECO:0000256" key="2">
    <source>
        <dbReference type="ARBA" id="ARBA00022737"/>
    </source>
</evidence>
<dbReference type="OrthoDB" id="550424at2759"/>
<dbReference type="PANTHER" id="PTHR24078:SF553">
    <property type="entry name" value="DNAJ HOMOLOG SUBFAMILY B MEMBER 5"/>
    <property type="match status" value="1"/>
</dbReference>
<feature type="domain" description="Chaperone DnaJ C-terminal" evidence="8">
    <location>
        <begin position="6"/>
        <end position="83"/>
    </location>
</feature>
<keyword evidence="3" id="KW-0863">Zinc-finger</keyword>
<dbReference type="Pfam" id="PF01556">
    <property type="entry name" value="DnaJ_C"/>
    <property type="match status" value="1"/>
</dbReference>
<keyword evidence="10" id="KW-1185">Reference proteome</keyword>
<name>X6MH81_RETFI</name>
<evidence type="ECO:0000259" key="8">
    <source>
        <dbReference type="Pfam" id="PF01556"/>
    </source>
</evidence>
<evidence type="ECO:0000313" key="10">
    <source>
        <dbReference type="Proteomes" id="UP000023152"/>
    </source>
</evidence>
<evidence type="ECO:0000256" key="4">
    <source>
        <dbReference type="ARBA" id="ARBA00022833"/>
    </source>
</evidence>
<evidence type="ECO:0000313" key="9">
    <source>
        <dbReference type="EMBL" id="ETO13254.1"/>
    </source>
</evidence>
<evidence type="ECO:0000256" key="7">
    <source>
        <dbReference type="SAM" id="Phobius"/>
    </source>
</evidence>
<dbReference type="Proteomes" id="UP000023152">
    <property type="component" value="Unassembled WGS sequence"/>
</dbReference>
<keyword evidence="7" id="KW-0472">Membrane</keyword>
<evidence type="ECO:0000256" key="1">
    <source>
        <dbReference type="ARBA" id="ARBA00022723"/>
    </source>
</evidence>
<evidence type="ECO:0000256" key="6">
    <source>
        <dbReference type="SAM" id="MobiDB-lite"/>
    </source>
</evidence>
<dbReference type="FunFam" id="2.60.260.20:FF:000003">
    <property type="entry name" value="DnaJ subfamily A member 2"/>
    <property type="match status" value="1"/>
</dbReference>
<evidence type="ECO:0000256" key="3">
    <source>
        <dbReference type="ARBA" id="ARBA00022771"/>
    </source>
</evidence>
<dbReference type="InterPro" id="IPR002939">
    <property type="entry name" value="DnaJ_C"/>
</dbReference>
<feature type="region of interest" description="Disordered" evidence="6">
    <location>
        <begin position="234"/>
        <end position="271"/>
    </location>
</feature>
<keyword evidence="2" id="KW-0677">Repeat</keyword>
<keyword evidence="7" id="KW-1133">Transmembrane helix</keyword>
<dbReference type="EMBL" id="ASPP01020716">
    <property type="protein sequence ID" value="ETO13254.1"/>
    <property type="molecule type" value="Genomic_DNA"/>
</dbReference>
<dbReference type="GO" id="GO:0051082">
    <property type="term" value="F:unfolded protein binding"/>
    <property type="evidence" value="ECO:0007669"/>
    <property type="project" value="InterPro"/>
</dbReference>
<gene>
    <name evidence="9" type="ORF">RFI_24120</name>
</gene>
<keyword evidence="7" id="KW-0812">Transmembrane</keyword>
<evidence type="ECO:0000256" key="5">
    <source>
        <dbReference type="ARBA" id="ARBA00023186"/>
    </source>
</evidence>
<dbReference type="SUPFAM" id="SSF49493">
    <property type="entry name" value="HSP40/DnaJ peptide-binding domain"/>
    <property type="match status" value="1"/>
</dbReference>
<dbReference type="InterPro" id="IPR051339">
    <property type="entry name" value="DnaJ_subfamily_B"/>
</dbReference>
<comment type="caution">
    <text evidence="9">The sequence shown here is derived from an EMBL/GenBank/DDBJ whole genome shotgun (WGS) entry which is preliminary data.</text>
</comment>
<sequence>MIKKKKKGLDLFMKKKVRLIDALTSGYKFDMVTLDRRVLRVCCDGPRIIEPYSIKCIPNEGIPDPCHPKIRGHLFIQFEVVFPKIILPQLRSVINYPPNFLIFFFFFFFFLVITIDGYVDERESGRSLLNFIIIICCCYGAINVPRKVGRGHRNGSNDPKVARGETEFEWNERWNGQHNVQCIDMEFVSQWKETDVEMETAPTAMPMSIPMPSTSTSGMPMAMSAMDIEKETGKGRGKGIEIDAKMKATEEARRKRKKEEKQWMAATTATT</sequence>
<dbReference type="Gene3D" id="2.60.260.20">
    <property type="entry name" value="Urease metallochaperone UreE, N-terminal domain"/>
    <property type="match status" value="1"/>
</dbReference>
<dbReference type="GO" id="GO:0005829">
    <property type="term" value="C:cytosol"/>
    <property type="evidence" value="ECO:0007669"/>
    <property type="project" value="TreeGrafter"/>
</dbReference>
<protein>
    <submittedName>
        <fullName evidence="9">DnaJ like protein</fullName>
    </submittedName>
</protein>
<dbReference type="PANTHER" id="PTHR24078">
    <property type="entry name" value="DNAJ HOMOLOG SUBFAMILY C MEMBER"/>
    <property type="match status" value="1"/>
</dbReference>
<feature type="non-terminal residue" evidence="9">
    <location>
        <position position="271"/>
    </location>
</feature>
<dbReference type="InterPro" id="IPR008971">
    <property type="entry name" value="HSP40/DnaJ_pept-bd"/>
</dbReference>
<keyword evidence="1" id="KW-0479">Metal-binding</keyword>